<feature type="compositionally biased region" description="Basic and acidic residues" evidence="2">
    <location>
        <begin position="1440"/>
        <end position="1450"/>
    </location>
</feature>
<feature type="compositionally biased region" description="Basic and acidic residues" evidence="2">
    <location>
        <begin position="797"/>
        <end position="809"/>
    </location>
</feature>
<feature type="compositionally biased region" description="Basic and acidic residues" evidence="2">
    <location>
        <begin position="526"/>
        <end position="560"/>
    </location>
</feature>
<evidence type="ECO:0000256" key="2">
    <source>
        <dbReference type="SAM" id="MobiDB-lite"/>
    </source>
</evidence>
<feature type="compositionally biased region" description="Polar residues" evidence="2">
    <location>
        <begin position="357"/>
        <end position="367"/>
    </location>
</feature>
<feature type="region of interest" description="Disordered" evidence="2">
    <location>
        <begin position="1037"/>
        <end position="1181"/>
    </location>
</feature>
<sequence>MPPAHGKEKELPTGEEVILWSSVFANKEAPFPRPDVFRSALRIRSLSCGETVAAFVTSDLRLYTMEWSAAHNLESCSPRLVDSLRSRPVASVACGGSHLACITNAGELYTMGRNDFGQLGSGRVGGGCRGGALGASPVKVGDLGEEFVVQVAASGASAALSRSGDVYVWGTQGWTSPVRLCGVPLSQISLSSCLISGLTDEGQVWLRSVAEDELGGGQGPGGDGGGEELSMAWDKQIVQVAVGGRRVMALASDAPSSVPPPDATTAAAAENNLQPQAQPRTNAARAGAGSPPLSPGRARVTVRARSPGREGQGETEVVTVVEVDEDGAGGGPGTATAAADERERLEGRLNYSKQRLESLQSPGQQRFSHGGLGGSGGLSPTRTDRSPPVGSILHNRQRESPGGRLVPGSPTRSGASGLNTGGALRGVQAEMERAEEQVRVSEERAERLEKEAAVLREARERAETMALEERRQFQQMKANADNEMQRTHSAEVETLSRDLQRLQRECEEVKRDRDALTQEKSLSARALRDRDELRKDLEDLRERAEGRERDLAAKERDLDAAHQQTTELRERVRQLQQQVESQDEAEGLRRRRENQKENEAARERRRADEAEAENRKLSLRATHQESELERLRAQVDDRDQEASELRERLRGVERESGSLRETLDRQKAEMRSQSDESRRLRQQAQDLQARAETLEDEKDRAIRQAESAKQATKEVESTISGLESSLREVQRSADAKVEALQVQADQQQEKTRADCALQMRHVREAADLAESRCAAAEDEIQRMQQEAEQNARAVNRLRQESVEKEKTAESLRSQIRQIQAQSDESVASKSREIAQLKAENSHLAEELAELRSCSQATESDLRAEISGLQSELREKTSALEEAGRREEADAAKLNSFDERVREMAATLDALTEAFNQKESECERLNEETKQRQKHVEALEQRLTEVSKEPRGIPTEKVEEKVRGLEESLRQKNDLIRDLEKASDTEHESLRARLSAVSRELEGCSEKLEDAEGQVKKLSTEVDSLSAQREELMILVNRLKYPPQQQQAKGQGALPNEREGRHRLSPSSRGGPFLSRSPRSTVAIPPPPPTSSSILVHQQANPSVTLKATLGAGGRERDGVAVGDSQYEFGGAGGEGVRKSPPLSVVSSHRGPGGAAGADTAAPLTPPRTSVSASLLSPGRAGNQNLTVSARIHEGGSDASASLGTPVPDRIHILNTPGAPSTAPQESLPAISRGGKLGTIPGAPSVPGPGGSTSWGAAGERGRLLSSQTGAHQYPPGGGTIGGRPAFSFRSEAHALREPSPPRSRVALASTTAASYDHAPSQYYGGGAPLRGRGKESETEGLERDEDGHRVSVRVVPGGSNSNGGDFDSTVAIGGGEVVGASQEQGEQQTRVRVSYSPSFSQGGGERAYGRGEQLLGDREGGWRGTSTLPAVLPGGSVGMSERERDRERPRILRGGSAHTSPPLGPMPGLHPPPSHDRL</sequence>
<feature type="region of interest" description="Disordered" evidence="2">
    <location>
        <begin position="509"/>
        <end position="699"/>
    </location>
</feature>
<feature type="compositionally biased region" description="Polar residues" evidence="2">
    <location>
        <begin position="272"/>
        <end position="281"/>
    </location>
</feature>
<proteinExistence type="predicted"/>
<feature type="region of interest" description="Disordered" evidence="2">
    <location>
        <begin position="942"/>
        <end position="964"/>
    </location>
</feature>
<feature type="compositionally biased region" description="Low complexity" evidence="2">
    <location>
        <begin position="682"/>
        <end position="691"/>
    </location>
</feature>
<accession>A0A0G4I606</accession>
<organism evidence="3">
    <name type="scientific">Chromera velia CCMP2878</name>
    <dbReference type="NCBI Taxonomy" id="1169474"/>
    <lineage>
        <taxon>Eukaryota</taxon>
        <taxon>Sar</taxon>
        <taxon>Alveolata</taxon>
        <taxon>Colpodellida</taxon>
        <taxon>Chromeraceae</taxon>
        <taxon>Chromera</taxon>
    </lineage>
</organism>
<protein>
    <submittedName>
        <fullName evidence="3">Uncharacterized protein</fullName>
    </submittedName>
</protein>
<evidence type="ECO:0000256" key="1">
    <source>
        <dbReference type="PROSITE-ProRule" id="PRU00235"/>
    </source>
</evidence>
<feature type="region of interest" description="Disordered" evidence="2">
    <location>
        <begin position="357"/>
        <end position="447"/>
    </location>
</feature>
<evidence type="ECO:0000313" key="3">
    <source>
        <dbReference type="EMBL" id="CEM52446.1"/>
    </source>
</evidence>
<feature type="region of interest" description="Disordered" evidence="2">
    <location>
        <begin position="780"/>
        <end position="813"/>
    </location>
</feature>
<dbReference type="PANTHER" id="PTHR45615:SF80">
    <property type="entry name" value="GRIP DOMAIN-CONTAINING PROTEIN"/>
    <property type="match status" value="1"/>
</dbReference>
<feature type="compositionally biased region" description="Basic and acidic residues" evidence="2">
    <location>
        <begin position="430"/>
        <end position="447"/>
    </location>
</feature>
<feature type="compositionally biased region" description="Low complexity" evidence="2">
    <location>
        <begin position="1039"/>
        <end position="1052"/>
    </location>
</feature>
<feature type="compositionally biased region" description="Polar residues" evidence="2">
    <location>
        <begin position="1381"/>
        <end position="1400"/>
    </location>
</feature>
<feature type="compositionally biased region" description="Pro residues" evidence="2">
    <location>
        <begin position="1462"/>
        <end position="1472"/>
    </location>
</feature>
<dbReference type="PROSITE" id="PS50012">
    <property type="entry name" value="RCC1_3"/>
    <property type="match status" value="1"/>
</dbReference>
<dbReference type="PANTHER" id="PTHR45615">
    <property type="entry name" value="MYOSIN HEAVY CHAIN, NON-MUSCLE"/>
    <property type="match status" value="1"/>
</dbReference>
<dbReference type="Pfam" id="PF13540">
    <property type="entry name" value="RCC1_2"/>
    <property type="match status" value="1"/>
</dbReference>
<feature type="compositionally biased region" description="Polar residues" evidence="2">
    <location>
        <begin position="1094"/>
        <end position="1105"/>
    </location>
</feature>
<dbReference type="Gene3D" id="2.130.10.30">
    <property type="entry name" value="Regulator of chromosome condensation 1/beta-lactamase-inhibitor protein II"/>
    <property type="match status" value="1"/>
</dbReference>
<dbReference type="PROSITE" id="PS00626">
    <property type="entry name" value="RCC1_2"/>
    <property type="match status" value="1"/>
</dbReference>
<feature type="region of interest" description="Disordered" evidence="2">
    <location>
        <begin position="477"/>
        <end position="497"/>
    </location>
</feature>
<name>A0A0G4I606_9ALVE</name>
<gene>
    <name evidence="3" type="ORF">Cvel_11274</name>
</gene>
<dbReference type="EMBL" id="CDMZ01005249">
    <property type="protein sequence ID" value="CEM52446.1"/>
    <property type="molecule type" value="Genomic_DNA"/>
</dbReference>
<feature type="compositionally biased region" description="Basic and acidic residues" evidence="2">
    <location>
        <begin position="594"/>
        <end position="679"/>
    </location>
</feature>
<reference evidence="3" key="1">
    <citation type="submission" date="2014-11" db="EMBL/GenBank/DDBJ databases">
        <authorList>
            <person name="Otto D Thomas"/>
            <person name="Naeem Raeece"/>
        </authorList>
    </citation>
    <scope>NUCLEOTIDE SEQUENCE</scope>
</reference>
<feature type="repeat" description="RCC1" evidence="1">
    <location>
        <begin position="106"/>
        <end position="165"/>
    </location>
</feature>
<feature type="region of interest" description="Disordered" evidence="2">
    <location>
        <begin position="272"/>
        <end position="317"/>
    </location>
</feature>
<dbReference type="VEuPathDB" id="CryptoDB:Cvel_11274"/>
<dbReference type="Gene3D" id="1.10.287.2610">
    <property type="match status" value="1"/>
</dbReference>
<feature type="compositionally biased region" description="Basic and acidic residues" evidence="2">
    <location>
        <begin position="1332"/>
        <end position="1349"/>
    </location>
</feature>
<feature type="region of interest" description="Disordered" evidence="2">
    <location>
        <begin position="1196"/>
        <end position="1478"/>
    </location>
</feature>
<dbReference type="SUPFAM" id="SSF50985">
    <property type="entry name" value="RCC1/BLIP-II"/>
    <property type="match status" value="1"/>
</dbReference>
<dbReference type="InterPro" id="IPR009091">
    <property type="entry name" value="RCC1/BLIP-II"/>
</dbReference>
<feature type="compositionally biased region" description="Basic and acidic residues" evidence="2">
    <location>
        <begin position="483"/>
        <end position="497"/>
    </location>
</feature>
<dbReference type="InterPro" id="IPR000408">
    <property type="entry name" value="Reg_chr_condens"/>
</dbReference>